<accession>A0ABW6CR33</accession>
<gene>
    <name evidence="1" type="ORF">OCL97_10485</name>
</gene>
<proteinExistence type="predicted"/>
<comment type="caution">
    <text evidence="1">The sequence shown here is derived from an EMBL/GenBank/DDBJ whole genome shotgun (WGS) entry which is preliminary data.</text>
</comment>
<evidence type="ECO:0000313" key="2">
    <source>
        <dbReference type="Proteomes" id="UP001598130"/>
    </source>
</evidence>
<keyword evidence="2" id="KW-1185">Reference proteome</keyword>
<sequence length="79" mass="8698">MMTAEDLKAHERVLGAAADMALADLVEGYRQARRLYETRHWAGEDADEPQARSRLLANLLADRLASVPNPSLAPPLTTK</sequence>
<reference evidence="1 2" key="1">
    <citation type="submission" date="2022-09" db="EMBL/GenBank/DDBJ databases">
        <title>New species of Phenylobacterium.</title>
        <authorList>
            <person name="Mieszkin S."/>
        </authorList>
    </citation>
    <scope>NUCLEOTIDE SEQUENCE [LARGE SCALE GENOMIC DNA]</scope>
    <source>
        <strain evidence="1 2">HK31-G</strain>
    </source>
</reference>
<name>A0ABW6CR33_9CAUL</name>
<evidence type="ECO:0000313" key="1">
    <source>
        <dbReference type="EMBL" id="MFD3264382.1"/>
    </source>
</evidence>
<organism evidence="1 2">
    <name type="scientific">Phenylobacterium ferrooxidans</name>
    <dbReference type="NCBI Taxonomy" id="2982689"/>
    <lineage>
        <taxon>Bacteria</taxon>
        <taxon>Pseudomonadati</taxon>
        <taxon>Pseudomonadota</taxon>
        <taxon>Alphaproteobacteria</taxon>
        <taxon>Caulobacterales</taxon>
        <taxon>Caulobacteraceae</taxon>
        <taxon>Phenylobacterium</taxon>
    </lineage>
</organism>
<dbReference type="Proteomes" id="UP001598130">
    <property type="component" value="Unassembled WGS sequence"/>
</dbReference>
<dbReference type="EMBL" id="JAOTJD010000017">
    <property type="protein sequence ID" value="MFD3264382.1"/>
    <property type="molecule type" value="Genomic_DNA"/>
</dbReference>
<dbReference type="RefSeq" id="WP_377369965.1">
    <property type="nucleotide sequence ID" value="NZ_JAOTJD010000017.1"/>
</dbReference>
<protein>
    <submittedName>
        <fullName evidence="1">Uncharacterized protein</fullName>
    </submittedName>
</protein>